<evidence type="ECO:0000256" key="2">
    <source>
        <dbReference type="SAM" id="SignalP"/>
    </source>
</evidence>
<feature type="signal peptide" evidence="2">
    <location>
        <begin position="1"/>
        <end position="25"/>
    </location>
</feature>
<reference evidence="3" key="1">
    <citation type="journal article" date="2021" name="Environ. Microbiol.">
        <title>Genomic characterization of three novel Desulfobacterota classes expand the metabolic and phylogenetic diversity of the phylum.</title>
        <authorList>
            <person name="Murphy C.L."/>
            <person name="Biggerstaff J."/>
            <person name="Eichhorn A."/>
            <person name="Ewing E."/>
            <person name="Shahan R."/>
            <person name="Soriano D."/>
            <person name="Stewart S."/>
            <person name="VanMol K."/>
            <person name="Walker R."/>
            <person name="Walters P."/>
            <person name="Elshahed M.S."/>
            <person name="Youssef N.H."/>
        </authorList>
    </citation>
    <scope>NUCLEOTIDE SEQUENCE</scope>
    <source>
        <strain evidence="3">Zod_Metabat.24</strain>
    </source>
</reference>
<reference evidence="3" key="2">
    <citation type="submission" date="2021-01" db="EMBL/GenBank/DDBJ databases">
        <authorList>
            <person name="Hahn C.R."/>
            <person name="Youssef N.H."/>
            <person name="Elshahed M."/>
        </authorList>
    </citation>
    <scope>NUCLEOTIDE SEQUENCE</scope>
    <source>
        <strain evidence="3">Zod_Metabat.24</strain>
    </source>
</reference>
<evidence type="ECO:0000313" key="4">
    <source>
        <dbReference type="Proteomes" id="UP000809273"/>
    </source>
</evidence>
<name>A0A9D8PP79_9DELT</name>
<gene>
    <name evidence="3" type="ORF">JW984_06915</name>
</gene>
<organism evidence="3 4">
    <name type="scientific">Candidatus Zymogenus saltonus</name>
    <dbReference type="NCBI Taxonomy" id="2844893"/>
    <lineage>
        <taxon>Bacteria</taxon>
        <taxon>Deltaproteobacteria</taxon>
        <taxon>Candidatus Zymogenia</taxon>
        <taxon>Candidatus Zymogeniales</taxon>
        <taxon>Candidatus Zymogenaceae</taxon>
        <taxon>Candidatus Zymogenus</taxon>
    </lineage>
</organism>
<dbReference type="PROSITE" id="PS51257">
    <property type="entry name" value="PROKAR_LIPOPROTEIN"/>
    <property type="match status" value="1"/>
</dbReference>
<feature type="compositionally biased region" description="Acidic residues" evidence="1">
    <location>
        <begin position="28"/>
        <end position="38"/>
    </location>
</feature>
<feature type="compositionally biased region" description="Low complexity" evidence="1">
    <location>
        <begin position="39"/>
        <end position="58"/>
    </location>
</feature>
<feature type="chain" id="PRO_5038979749" evidence="2">
    <location>
        <begin position="26"/>
        <end position="66"/>
    </location>
</feature>
<accession>A0A9D8PP79</accession>
<comment type="caution">
    <text evidence="3">The sequence shown here is derived from an EMBL/GenBank/DDBJ whole genome shotgun (WGS) entry which is preliminary data.</text>
</comment>
<sequence length="66" mass="7199">MKKISMFLLILFSIASLLMFTGCKASEEVTEPTDEAVTEETTPSEEVTPSEEATPPAETETETEAE</sequence>
<feature type="region of interest" description="Disordered" evidence="1">
    <location>
        <begin position="27"/>
        <end position="66"/>
    </location>
</feature>
<evidence type="ECO:0000256" key="1">
    <source>
        <dbReference type="SAM" id="MobiDB-lite"/>
    </source>
</evidence>
<dbReference type="Proteomes" id="UP000809273">
    <property type="component" value="Unassembled WGS sequence"/>
</dbReference>
<evidence type="ECO:0000313" key="3">
    <source>
        <dbReference type="EMBL" id="MBN1572912.1"/>
    </source>
</evidence>
<protein>
    <submittedName>
        <fullName evidence="3">Uncharacterized protein</fullName>
    </submittedName>
</protein>
<keyword evidence="2" id="KW-0732">Signal</keyword>
<dbReference type="AlphaFoldDB" id="A0A9D8PP79"/>
<dbReference type="EMBL" id="JAFGIX010000032">
    <property type="protein sequence ID" value="MBN1572912.1"/>
    <property type="molecule type" value="Genomic_DNA"/>
</dbReference>
<proteinExistence type="predicted"/>